<feature type="domain" description="Helicase C-terminal" evidence="7">
    <location>
        <begin position="360"/>
        <end position="526"/>
    </location>
</feature>
<evidence type="ECO:0000259" key="6">
    <source>
        <dbReference type="PROSITE" id="PS51192"/>
    </source>
</evidence>
<feature type="compositionally biased region" description="Polar residues" evidence="5">
    <location>
        <begin position="559"/>
        <end position="580"/>
    </location>
</feature>
<dbReference type="Pfam" id="PF00271">
    <property type="entry name" value="Helicase_C"/>
    <property type="match status" value="1"/>
</dbReference>
<dbReference type="EMBL" id="DF237913">
    <property type="protein sequence ID" value="GAQ92277.1"/>
    <property type="molecule type" value="Genomic_DNA"/>
</dbReference>
<keyword evidence="4" id="KW-0067">ATP-binding</keyword>
<dbReference type="PANTHER" id="PTHR47959:SF14">
    <property type="entry name" value="DEAD-BOX ATP-DEPENDENT RNA HELICASE 28"/>
    <property type="match status" value="1"/>
</dbReference>
<keyword evidence="9" id="KW-1185">Reference proteome</keyword>
<keyword evidence="1" id="KW-0547">Nucleotide-binding</keyword>
<dbReference type="Proteomes" id="UP000054558">
    <property type="component" value="Unassembled WGS sequence"/>
</dbReference>
<dbReference type="Pfam" id="PF00270">
    <property type="entry name" value="DEAD"/>
    <property type="match status" value="1"/>
</dbReference>
<sequence>MYGGLRKFWLNGPRRDVFARMSGSLQSTLLSIQEGTGRHVEAPLCGIHDSRAFGAAAALASPPTPLRVPAPAAAAAAPLGAFQPGALPQPGFRQFALSEAVVRGAEGVGLLEPTEVQRRGIPLVLTGQSAFLSAETGTGKTAAYALPLLELLRQQLERERGGNQDGDLNEHSPLPEGLQRPLCLVLTPTADLASQVHAHFVALARGLPHVRVDLLTAASATPPARQAQLLLQRQAEVLVATPGRLLRLLQQASAGPASAAGALSLAGVRHWVVDECDRVARMGLLRDVQQLFPFLPRPPKDAQQPPMQVLLVSATVTPEAAFLLRRFAPRAASVALNPDLRVAAAVKHVAYTVHSRRKVALLEYLLKRKGSFRDSQVLVFTRTRQRAARLAAVLAERGVPAEAVHSGLTGTQRWRVVEAFKARAVRCVVATAVLGRGIDIPDLPTVINFDLPLTPEDYVHHVGRTGRAGQAGLAVSLVSADAQEVLIGGPHQRAVLREEQFLAAVEALTGERVERRKVPGPWRDVERDRLDDTLAEGSRRGGQGRASETDKRSERLGRSNKNSEGQQSGPTTLADSTSGPGVTVTEVVEGMERGLARRAGIKRLKDVERRPRGRTKRRSGRVFMTAAPSG</sequence>
<evidence type="ECO:0000256" key="4">
    <source>
        <dbReference type="ARBA" id="ARBA00022840"/>
    </source>
</evidence>
<dbReference type="GO" id="GO:0005524">
    <property type="term" value="F:ATP binding"/>
    <property type="evidence" value="ECO:0007669"/>
    <property type="project" value="UniProtKB-KW"/>
</dbReference>
<accession>A0A1Y1IUB9</accession>
<dbReference type="AlphaFoldDB" id="A0A1Y1IUB9"/>
<reference evidence="8 9" key="1">
    <citation type="journal article" date="2014" name="Nat. Commun.">
        <title>Klebsormidium flaccidum genome reveals primary factors for plant terrestrial adaptation.</title>
        <authorList>
            <person name="Hori K."/>
            <person name="Maruyama F."/>
            <person name="Fujisawa T."/>
            <person name="Togashi T."/>
            <person name="Yamamoto N."/>
            <person name="Seo M."/>
            <person name="Sato S."/>
            <person name="Yamada T."/>
            <person name="Mori H."/>
            <person name="Tajima N."/>
            <person name="Moriyama T."/>
            <person name="Ikeuchi M."/>
            <person name="Watanabe M."/>
            <person name="Wada H."/>
            <person name="Kobayashi K."/>
            <person name="Saito M."/>
            <person name="Masuda T."/>
            <person name="Sasaki-Sekimoto Y."/>
            <person name="Mashiguchi K."/>
            <person name="Awai K."/>
            <person name="Shimojima M."/>
            <person name="Masuda S."/>
            <person name="Iwai M."/>
            <person name="Nobusawa T."/>
            <person name="Narise T."/>
            <person name="Kondo S."/>
            <person name="Saito H."/>
            <person name="Sato R."/>
            <person name="Murakawa M."/>
            <person name="Ihara Y."/>
            <person name="Oshima-Yamada Y."/>
            <person name="Ohtaka K."/>
            <person name="Satoh M."/>
            <person name="Sonobe K."/>
            <person name="Ishii M."/>
            <person name="Ohtani R."/>
            <person name="Kanamori-Sato M."/>
            <person name="Honoki R."/>
            <person name="Miyazaki D."/>
            <person name="Mochizuki H."/>
            <person name="Umetsu J."/>
            <person name="Higashi K."/>
            <person name="Shibata D."/>
            <person name="Kamiya Y."/>
            <person name="Sato N."/>
            <person name="Nakamura Y."/>
            <person name="Tabata S."/>
            <person name="Ida S."/>
            <person name="Kurokawa K."/>
            <person name="Ohta H."/>
        </authorList>
    </citation>
    <scope>NUCLEOTIDE SEQUENCE [LARGE SCALE GENOMIC DNA]</scope>
    <source>
        <strain evidence="8 9">NIES-2285</strain>
    </source>
</reference>
<dbReference type="PANTHER" id="PTHR47959">
    <property type="entry name" value="ATP-DEPENDENT RNA HELICASE RHLE-RELATED"/>
    <property type="match status" value="1"/>
</dbReference>
<feature type="domain" description="Helicase ATP-binding" evidence="6">
    <location>
        <begin position="121"/>
        <end position="334"/>
    </location>
</feature>
<protein>
    <submittedName>
        <fullName evidence="8">Uncharacterized protein</fullName>
    </submittedName>
</protein>
<dbReference type="SMART" id="SM00490">
    <property type="entry name" value="HELICc"/>
    <property type="match status" value="1"/>
</dbReference>
<proteinExistence type="predicted"/>
<evidence type="ECO:0000256" key="2">
    <source>
        <dbReference type="ARBA" id="ARBA00022801"/>
    </source>
</evidence>
<gene>
    <name evidence="8" type="ORF">KFL_009640020</name>
</gene>
<evidence type="ECO:0000313" key="9">
    <source>
        <dbReference type="Proteomes" id="UP000054558"/>
    </source>
</evidence>
<keyword evidence="2" id="KW-0378">Hydrolase</keyword>
<feature type="compositionally biased region" description="Basic and acidic residues" evidence="5">
    <location>
        <begin position="547"/>
        <end position="557"/>
    </location>
</feature>
<feature type="compositionally biased region" description="Basic residues" evidence="5">
    <location>
        <begin position="611"/>
        <end position="620"/>
    </location>
</feature>
<dbReference type="SMART" id="SM00487">
    <property type="entry name" value="DEXDc"/>
    <property type="match status" value="1"/>
</dbReference>
<evidence type="ECO:0000256" key="1">
    <source>
        <dbReference type="ARBA" id="ARBA00022741"/>
    </source>
</evidence>
<dbReference type="InterPro" id="IPR027417">
    <property type="entry name" value="P-loop_NTPase"/>
</dbReference>
<dbReference type="CDD" id="cd18787">
    <property type="entry name" value="SF2_C_DEAD"/>
    <property type="match status" value="1"/>
</dbReference>
<evidence type="ECO:0000256" key="5">
    <source>
        <dbReference type="SAM" id="MobiDB-lite"/>
    </source>
</evidence>
<evidence type="ECO:0000313" key="8">
    <source>
        <dbReference type="EMBL" id="GAQ92277.1"/>
    </source>
</evidence>
<dbReference type="GO" id="GO:0016787">
    <property type="term" value="F:hydrolase activity"/>
    <property type="evidence" value="ECO:0007669"/>
    <property type="project" value="UniProtKB-KW"/>
</dbReference>
<dbReference type="OrthoDB" id="2019560at2759"/>
<feature type="region of interest" description="Disordered" evidence="5">
    <location>
        <begin position="524"/>
        <end position="630"/>
    </location>
</feature>
<dbReference type="STRING" id="105231.A0A1Y1IUB9"/>
<name>A0A1Y1IUB9_KLENI</name>
<dbReference type="GO" id="GO:0003676">
    <property type="term" value="F:nucleic acid binding"/>
    <property type="evidence" value="ECO:0007669"/>
    <property type="project" value="InterPro"/>
</dbReference>
<dbReference type="InterPro" id="IPR011545">
    <property type="entry name" value="DEAD/DEAH_box_helicase_dom"/>
</dbReference>
<dbReference type="GO" id="GO:0005829">
    <property type="term" value="C:cytosol"/>
    <property type="evidence" value="ECO:0000318"/>
    <property type="project" value="GO_Central"/>
</dbReference>
<organism evidence="8 9">
    <name type="scientific">Klebsormidium nitens</name>
    <name type="common">Green alga</name>
    <name type="synonym">Ulothrix nitens</name>
    <dbReference type="NCBI Taxonomy" id="105231"/>
    <lineage>
        <taxon>Eukaryota</taxon>
        <taxon>Viridiplantae</taxon>
        <taxon>Streptophyta</taxon>
        <taxon>Klebsormidiophyceae</taxon>
        <taxon>Klebsormidiales</taxon>
        <taxon>Klebsormidiaceae</taxon>
        <taxon>Klebsormidium</taxon>
    </lineage>
</organism>
<evidence type="ECO:0000256" key="3">
    <source>
        <dbReference type="ARBA" id="ARBA00022806"/>
    </source>
</evidence>
<dbReference type="InterPro" id="IPR014001">
    <property type="entry name" value="Helicase_ATP-bd"/>
</dbReference>
<dbReference type="SUPFAM" id="SSF52540">
    <property type="entry name" value="P-loop containing nucleoside triphosphate hydrolases"/>
    <property type="match status" value="1"/>
</dbReference>
<dbReference type="InterPro" id="IPR001650">
    <property type="entry name" value="Helicase_C-like"/>
</dbReference>
<dbReference type="Gene3D" id="3.40.50.300">
    <property type="entry name" value="P-loop containing nucleotide triphosphate hydrolases"/>
    <property type="match status" value="2"/>
</dbReference>
<dbReference type="InterPro" id="IPR050079">
    <property type="entry name" value="DEAD_box_RNA_helicase"/>
</dbReference>
<keyword evidence="3" id="KW-0347">Helicase</keyword>
<dbReference type="PROSITE" id="PS51194">
    <property type="entry name" value="HELICASE_CTER"/>
    <property type="match status" value="1"/>
</dbReference>
<dbReference type="PROSITE" id="PS51192">
    <property type="entry name" value="HELICASE_ATP_BIND_1"/>
    <property type="match status" value="1"/>
</dbReference>
<dbReference type="GO" id="GO:0003724">
    <property type="term" value="F:RNA helicase activity"/>
    <property type="evidence" value="ECO:0000318"/>
    <property type="project" value="GO_Central"/>
</dbReference>
<evidence type="ECO:0000259" key="7">
    <source>
        <dbReference type="PROSITE" id="PS51194"/>
    </source>
</evidence>